<dbReference type="NCBIfam" id="TIGR00732">
    <property type="entry name" value="dprA"/>
    <property type="match status" value="1"/>
</dbReference>
<evidence type="ECO:0000256" key="1">
    <source>
        <dbReference type="ARBA" id="ARBA00006525"/>
    </source>
</evidence>
<comment type="similarity">
    <text evidence="1">Belongs to the DprA/Smf family.</text>
</comment>
<feature type="domain" description="Smf/DprA SLOG" evidence="2">
    <location>
        <begin position="57"/>
        <end position="265"/>
    </location>
</feature>
<accession>A0A2H0XVQ3</accession>
<evidence type="ECO:0000259" key="2">
    <source>
        <dbReference type="Pfam" id="PF02481"/>
    </source>
</evidence>
<dbReference type="Pfam" id="PF02481">
    <property type="entry name" value="DNA_processg_A"/>
    <property type="match status" value="1"/>
</dbReference>
<gene>
    <name evidence="4" type="primary">dprA</name>
    <name evidence="4" type="ORF">COT42_06540</name>
</gene>
<evidence type="ECO:0000313" key="4">
    <source>
        <dbReference type="EMBL" id="PIS28992.1"/>
    </source>
</evidence>
<proteinExistence type="inferred from homology"/>
<comment type="caution">
    <text evidence="4">The sequence shown here is derived from an EMBL/GenBank/DDBJ whole genome shotgun (WGS) entry which is preliminary data.</text>
</comment>
<dbReference type="Pfam" id="PF17782">
    <property type="entry name" value="WHD_DprA"/>
    <property type="match status" value="1"/>
</dbReference>
<sequence>MLKYWVAAGLVERVGPVTIKKHLEEYGTIEQVCAILNAPLDQAQEQINRSQEFGARLIVRADESYPELLKNIYDPPTVLFAKGDVSCLSTKSIGIVGTRRASHYGLEIAKKLAFDLASVGITVVSGLAAGIDTAAHQGALKAKGKTIAVFGCGLDTIFPAANRGLAKEIEQNGALVSEYAFGSPTSKTNFPRRNRIISGLSLGTIVIEGDYKSGAMITAKCALDQGREVFAVPGDVRLEQSNGPHWLIKQGAKLVENISDVLEELGMVMPDEIRKVENSNIRNSDLSDDEKRVVAVLSLEPKHLDMIVYETGFSLSQISGLLLVLEMKQIIRQLPGKMFVVSSR</sequence>
<protein>
    <submittedName>
        <fullName evidence="4">DNA-protecting protein DprA</fullName>
    </submittedName>
</protein>
<dbReference type="Proteomes" id="UP000231343">
    <property type="component" value="Unassembled WGS sequence"/>
</dbReference>
<reference evidence="4 5" key="1">
    <citation type="submission" date="2017-09" db="EMBL/GenBank/DDBJ databases">
        <title>Depth-based differentiation of microbial function through sediment-hosted aquifers and enrichment of novel symbionts in the deep terrestrial subsurface.</title>
        <authorList>
            <person name="Probst A.J."/>
            <person name="Ladd B."/>
            <person name="Jarett J.K."/>
            <person name="Geller-Mcgrath D.E."/>
            <person name="Sieber C.M."/>
            <person name="Emerson J.B."/>
            <person name="Anantharaman K."/>
            <person name="Thomas B.C."/>
            <person name="Malmstrom R."/>
            <person name="Stieglmeier M."/>
            <person name="Klingl A."/>
            <person name="Woyke T."/>
            <person name="Ryan C.M."/>
            <person name="Banfield J.F."/>
        </authorList>
    </citation>
    <scope>NUCLEOTIDE SEQUENCE [LARGE SCALE GENOMIC DNA]</scope>
    <source>
        <strain evidence="4">CG08_land_8_20_14_0_20_45_16</strain>
    </source>
</reference>
<organism evidence="4 5">
    <name type="scientific">Candidatus Saganbacteria bacterium CG08_land_8_20_14_0_20_45_16</name>
    <dbReference type="NCBI Taxonomy" id="2014293"/>
    <lineage>
        <taxon>Bacteria</taxon>
        <taxon>Bacillati</taxon>
        <taxon>Saganbacteria</taxon>
    </lineage>
</organism>
<dbReference type="InterPro" id="IPR036388">
    <property type="entry name" value="WH-like_DNA-bd_sf"/>
</dbReference>
<name>A0A2H0XVQ3_UNCSA</name>
<dbReference type="PANTHER" id="PTHR43022:SF1">
    <property type="entry name" value="PROTEIN SMF"/>
    <property type="match status" value="1"/>
</dbReference>
<dbReference type="InterPro" id="IPR057666">
    <property type="entry name" value="DrpA_SLOG"/>
</dbReference>
<dbReference type="Gene3D" id="3.40.50.450">
    <property type="match status" value="1"/>
</dbReference>
<dbReference type="EMBL" id="PEYM01000107">
    <property type="protein sequence ID" value="PIS28992.1"/>
    <property type="molecule type" value="Genomic_DNA"/>
</dbReference>
<dbReference type="AlphaFoldDB" id="A0A2H0XVQ3"/>
<dbReference type="InterPro" id="IPR041614">
    <property type="entry name" value="DprA_WH"/>
</dbReference>
<dbReference type="GO" id="GO:0009294">
    <property type="term" value="P:DNA-mediated transformation"/>
    <property type="evidence" value="ECO:0007669"/>
    <property type="project" value="InterPro"/>
</dbReference>
<dbReference type="PANTHER" id="PTHR43022">
    <property type="entry name" value="PROTEIN SMF"/>
    <property type="match status" value="1"/>
</dbReference>
<evidence type="ECO:0000313" key="5">
    <source>
        <dbReference type="Proteomes" id="UP000231343"/>
    </source>
</evidence>
<dbReference type="SUPFAM" id="SSF102405">
    <property type="entry name" value="MCP/YpsA-like"/>
    <property type="match status" value="1"/>
</dbReference>
<evidence type="ECO:0000259" key="3">
    <source>
        <dbReference type="Pfam" id="PF17782"/>
    </source>
</evidence>
<feature type="domain" description="DprA winged helix" evidence="3">
    <location>
        <begin position="284"/>
        <end position="337"/>
    </location>
</feature>
<dbReference type="Gene3D" id="1.10.10.10">
    <property type="entry name" value="Winged helix-like DNA-binding domain superfamily/Winged helix DNA-binding domain"/>
    <property type="match status" value="1"/>
</dbReference>
<dbReference type="InterPro" id="IPR003488">
    <property type="entry name" value="DprA"/>
</dbReference>